<name>A0ABY4ZRU6_9CAUL</name>
<proteinExistence type="inferred from homology"/>
<keyword evidence="2 4" id="KW-0378">Hydrolase</keyword>
<accession>A0ABY4ZRU6</accession>
<dbReference type="InterPro" id="IPR050300">
    <property type="entry name" value="GDXG_lipolytic_enzyme"/>
</dbReference>
<feature type="domain" description="Alpha/beta hydrolase fold-3" evidence="3">
    <location>
        <begin position="118"/>
        <end position="320"/>
    </location>
</feature>
<evidence type="ECO:0000256" key="1">
    <source>
        <dbReference type="ARBA" id="ARBA00010515"/>
    </source>
</evidence>
<sequence>MRARSVLASVAGAVAGLALLTDPARGQGPSPTSVLPPSNQLSAEARAVLLRIEAAKAPDFKGDLSRQKAFYGAFNDERLAEMRRGFKVVEAHDTLNGVPVDTVEPIGGASARNKDRVLINVHGGAFLWGAGSGALVEAIPIAATMGVRVVAVDYRLAPEHRYPAASEDVAAVYRALLARYPAANIGIYGCSAGGVITAQAVAWIRRQGLPRPGAIGTLCGTGAPYSGDSPYLAGLAPTGPGTPPLPDVLPTPYMAGVSHDDAAAYPLTSDAETALMPPTLLLAGGRDFAVSALSLAHRRLARLGVESDLQLFDGLPHAFFVWPDMPESKEAYARIASFFDRWLGVDPLSSPPSTRRP</sequence>
<evidence type="ECO:0000259" key="3">
    <source>
        <dbReference type="Pfam" id="PF07859"/>
    </source>
</evidence>
<reference evidence="4 5" key="1">
    <citation type="submission" date="2022-04" db="EMBL/GenBank/DDBJ databases">
        <title>Genome sequence of soybean root-associated Caulobacter segnis RL271.</title>
        <authorList>
            <person name="Longley R."/>
            <person name="Bonito G."/>
            <person name="Trigodet F."/>
            <person name="Crosson S."/>
            <person name="Fiebig A."/>
        </authorList>
    </citation>
    <scope>NUCLEOTIDE SEQUENCE [LARGE SCALE GENOMIC DNA]</scope>
    <source>
        <strain evidence="4 5">RL271</strain>
    </source>
</reference>
<keyword evidence="5" id="KW-1185">Reference proteome</keyword>
<dbReference type="InterPro" id="IPR013094">
    <property type="entry name" value="AB_hydrolase_3"/>
</dbReference>
<dbReference type="SUPFAM" id="SSF53474">
    <property type="entry name" value="alpha/beta-Hydrolases"/>
    <property type="match status" value="1"/>
</dbReference>
<comment type="similarity">
    <text evidence="1">Belongs to the 'GDXG' lipolytic enzyme family.</text>
</comment>
<evidence type="ECO:0000313" key="5">
    <source>
        <dbReference type="Proteomes" id="UP001057520"/>
    </source>
</evidence>
<evidence type="ECO:0000256" key="2">
    <source>
        <dbReference type="ARBA" id="ARBA00022801"/>
    </source>
</evidence>
<dbReference type="GO" id="GO:0016787">
    <property type="term" value="F:hydrolase activity"/>
    <property type="evidence" value="ECO:0007669"/>
    <property type="project" value="UniProtKB-KW"/>
</dbReference>
<dbReference type="Proteomes" id="UP001057520">
    <property type="component" value="Chromosome"/>
</dbReference>
<dbReference type="Gene3D" id="3.40.50.1820">
    <property type="entry name" value="alpha/beta hydrolase"/>
    <property type="match status" value="1"/>
</dbReference>
<dbReference type="InterPro" id="IPR029058">
    <property type="entry name" value="AB_hydrolase_fold"/>
</dbReference>
<evidence type="ECO:0000313" key="4">
    <source>
        <dbReference type="EMBL" id="USQ95420.1"/>
    </source>
</evidence>
<organism evidence="4 5">
    <name type="scientific">Caulobacter segnis</name>
    <dbReference type="NCBI Taxonomy" id="88688"/>
    <lineage>
        <taxon>Bacteria</taxon>
        <taxon>Pseudomonadati</taxon>
        <taxon>Pseudomonadota</taxon>
        <taxon>Alphaproteobacteria</taxon>
        <taxon>Caulobacterales</taxon>
        <taxon>Caulobacteraceae</taxon>
        <taxon>Caulobacter</taxon>
    </lineage>
</organism>
<dbReference type="PANTHER" id="PTHR48081:SF30">
    <property type="entry name" value="ACETYL-HYDROLASE LIPR-RELATED"/>
    <property type="match status" value="1"/>
</dbReference>
<dbReference type="Pfam" id="PF07859">
    <property type="entry name" value="Abhydrolase_3"/>
    <property type="match status" value="1"/>
</dbReference>
<dbReference type="PANTHER" id="PTHR48081">
    <property type="entry name" value="AB HYDROLASE SUPERFAMILY PROTEIN C4A8.06C"/>
    <property type="match status" value="1"/>
</dbReference>
<protein>
    <submittedName>
        <fullName evidence="4">Alpha/beta hydrolase</fullName>
    </submittedName>
</protein>
<gene>
    <name evidence="4" type="ORF">MZV50_23200</name>
</gene>
<dbReference type="EMBL" id="CP096040">
    <property type="protein sequence ID" value="USQ95420.1"/>
    <property type="molecule type" value="Genomic_DNA"/>
</dbReference>